<proteinExistence type="predicted"/>
<dbReference type="SUPFAM" id="SSF57850">
    <property type="entry name" value="RING/U-box"/>
    <property type="match status" value="1"/>
</dbReference>
<dbReference type="AlphaFoldDB" id="A0A5N6LSM5"/>
<feature type="transmembrane region" description="Helical" evidence="1">
    <location>
        <begin position="14"/>
        <end position="30"/>
    </location>
</feature>
<protein>
    <submittedName>
        <fullName evidence="2">Uncharacterized protein</fullName>
    </submittedName>
</protein>
<dbReference type="Proteomes" id="UP000326396">
    <property type="component" value="Linkage Group LG8"/>
</dbReference>
<dbReference type="InterPro" id="IPR013083">
    <property type="entry name" value="Znf_RING/FYVE/PHD"/>
</dbReference>
<keyword evidence="3" id="KW-1185">Reference proteome</keyword>
<dbReference type="Gene3D" id="3.30.40.10">
    <property type="entry name" value="Zinc/RING finger domain, C3HC4 (zinc finger)"/>
    <property type="match status" value="1"/>
</dbReference>
<gene>
    <name evidence="2" type="ORF">E3N88_37622</name>
</gene>
<accession>A0A5N6LSM5</accession>
<keyword evidence="1" id="KW-0472">Membrane</keyword>
<name>A0A5N6LSM5_9ASTR</name>
<evidence type="ECO:0000313" key="2">
    <source>
        <dbReference type="EMBL" id="KAD2804245.1"/>
    </source>
</evidence>
<sequence length="105" mass="12129">MGLNNQLTDVSSDSLPVFFLAIIANGVCYLRKLISTVLRSVGISQCRSDEADDLMLFDAECFDGWLDYFNFKCPICRAPVVSDERVVMTRRRLTDDVMDWFSFRW</sequence>
<keyword evidence="1" id="KW-0812">Transmembrane</keyword>
<reference evidence="2 3" key="1">
    <citation type="submission" date="2019-05" db="EMBL/GenBank/DDBJ databases">
        <title>Mikania micrantha, genome provides insights into the molecular mechanism of rapid growth.</title>
        <authorList>
            <person name="Liu B."/>
        </authorList>
    </citation>
    <scope>NUCLEOTIDE SEQUENCE [LARGE SCALE GENOMIC DNA]</scope>
    <source>
        <strain evidence="2">NLD-2019</strain>
        <tissue evidence="2">Leaf</tissue>
    </source>
</reference>
<keyword evidence="1" id="KW-1133">Transmembrane helix</keyword>
<dbReference type="EMBL" id="SZYD01000018">
    <property type="protein sequence ID" value="KAD2804245.1"/>
    <property type="molecule type" value="Genomic_DNA"/>
</dbReference>
<dbReference type="OrthoDB" id="8062037at2759"/>
<organism evidence="2 3">
    <name type="scientific">Mikania micrantha</name>
    <name type="common">bitter vine</name>
    <dbReference type="NCBI Taxonomy" id="192012"/>
    <lineage>
        <taxon>Eukaryota</taxon>
        <taxon>Viridiplantae</taxon>
        <taxon>Streptophyta</taxon>
        <taxon>Embryophyta</taxon>
        <taxon>Tracheophyta</taxon>
        <taxon>Spermatophyta</taxon>
        <taxon>Magnoliopsida</taxon>
        <taxon>eudicotyledons</taxon>
        <taxon>Gunneridae</taxon>
        <taxon>Pentapetalae</taxon>
        <taxon>asterids</taxon>
        <taxon>campanulids</taxon>
        <taxon>Asterales</taxon>
        <taxon>Asteraceae</taxon>
        <taxon>Asteroideae</taxon>
        <taxon>Heliantheae alliance</taxon>
        <taxon>Eupatorieae</taxon>
        <taxon>Mikania</taxon>
    </lineage>
</organism>
<evidence type="ECO:0000256" key="1">
    <source>
        <dbReference type="SAM" id="Phobius"/>
    </source>
</evidence>
<evidence type="ECO:0000313" key="3">
    <source>
        <dbReference type="Proteomes" id="UP000326396"/>
    </source>
</evidence>
<comment type="caution">
    <text evidence="2">The sequence shown here is derived from an EMBL/GenBank/DDBJ whole genome shotgun (WGS) entry which is preliminary data.</text>
</comment>